<keyword evidence="3" id="KW-1185">Reference proteome</keyword>
<protein>
    <submittedName>
        <fullName evidence="2">Uncharacterized protein</fullName>
    </submittedName>
</protein>
<organism evidence="2 3">
    <name type="scientific">Caenorhabditis nigoni</name>
    <dbReference type="NCBI Taxonomy" id="1611254"/>
    <lineage>
        <taxon>Eukaryota</taxon>
        <taxon>Metazoa</taxon>
        <taxon>Ecdysozoa</taxon>
        <taxon>Nematoda</taxon>
        <taxon>Chromadorea</taxon>
        <taxon>Rhabditida</taxon>
        <taxon>Rhabditina</taxon>
        <taxon>Rhabditomorpha</taxon>
        <taxon>Rhabditoidea</taxon>
        <taxon>Rhabditidae</taxon>
        <taxon>Peloderinae</taxon>
        <taxon>Caenorhabditis</taxon>
    </lineage>
</organism>
<feature type="compositionally biased region" description="Polar residues" evidence="1">
    <location>
        <begin position="69"/>
        <end position="83"/>
    </location>
</feature>
<comment type="caution">
    <text evidence="2">The sequence shown here is derived from an EMBL/GenBank/DDBJ whole genome shotgun (WGS) entry which is preliminary data.</text>
</comment>
<evidence type="ECO:0000313" key="2">
    <source>
        <dbReference type="EMBL" id="PIC39187.1"/>
    </source>
</evidence>
<evidence type="ECO:0000256" key="1">
    <source>
        <dbReference type="SAM" id="MobiDB-lite"/>
    </source>
</evidence>
<evidence type="ECO:0000313" key="3">
    <source>
        <dbReference type="Proteomes" id="UP000230233"/>
    </source>
</evidence>
<dbReference type="AlphaFoldDB" id="A0A2G5UI10"/>
<feature type="region of interest" description="Disordered" evidence="1">
    <location>
        <begin position="62"/>
        <end position="89"/>
    </location>
</feature>
<reference evidence="3" key="1">
    <citation type="submission" date="2017-10" db="EMBL/GenBank/DDBJ databases">
        <title>Rapid genome shrinkage in a self-fertile nematode reveals novel sperm competition proteins.</title>
        <authorList>
            <person name="Yin D."/>
            <person name="Schwarz E.M."/>
            <person name="Thomas C.G."/>
            <person name="Felde R.L."/>
            <person name="Korf I.F."/>
            <person name="Cutter A.D."/>
            <person name="Schartner C.M."/>
            <person name="Ralston E.J."/>
            <person name="Meyer B.J."/>
            <person name="Haag E.S."/>
        </authorList>
    </citation>
    <scope>NUCLEOTIDE SEQUENCE [LARGE SCALE GENOMIC DNA]</scope>
    <source>
        <strain evidence="3">JU1422</strain>
    </source>
</reference>
<accession>A0A2G5UI10</accession>
<name>A0A2G5UI10_9PELO</name>
<sequence>MQRIVTQQSPSNRSIKFNQISTVSNLPKGSAKLVWEKDTGKLVRTCREKTTRTRRRLLFHDVTSKRNKSPNQIRRAQKSTAKPPTSIDPVQWNTESILAQPGKIVQANWYNVDYPEEQCEAQKGERR</sequence>
<gene>
    <name evidence="2" type="primary">Cnig_chr_III.g10953</name>
    <name evidence="2" type="ORF">B9Z55_010953</name>
</gene>
<dbReference type="Proteomes" id="UP000230233">
    <property type="component" value="Chromosome III"/>
</dbReference>
<proteinExistence type="predicted"/>
<dbReference type="EMBL" id="PDUG01000003">
    <property type="protein sequence ID" value="PIC39187.1"/>
    <property type="molecule type" value="Genomic_DNA"/>
</dbReference>